<evidence type="ECO:0000313" key="3">
    <source>
        <dbReference type="Proteomes" id="UP000746747"/>
    </source>
</evidence>
<reference evidence="2" key="1">
    <citation type="submission" date="2021-09" db="EMBL/GenBank/DDBJ databases">
        <authorList>
            <consortium name="Pathogen Informatics"/>
        </authorList>
    </citation>
    <scope>NUCLEOTIDE SEQUENCE</scope>
</reference>
<feature type="transmembrane region" description="Helical" evidence="1">
    <location>
        <begin position="102"/>
        <end position="126"/>
    </location>
</feature>
<comment type="caution">
    <text evidence="2">The sequence shown here is derived from an EMBL/GenBank/DDBJ whole genome shotgun (WGS) entry which is preliminary data.</text>
</comment>
<dbReference type="AlphaFoldDB" id="A0A8J2M7P0"/>
<evidence type="ECO:0000256" key="1">
    <source>
        <dbReference type="SAM" id="Phobius"/>
    </source>
</evidence>
<dbReference type="PROSITE" id="PS50092">
    <property type="entry name" value="TSP1"/>
    <property type="match status" value="1"/>
</dbReference>
<organism evidence="2 3">
    <name type="scientific">Cercopithifilaria johnstoni</name>
    <dbReference type="NCBI Taxonomy" id="2874296"/>
    <lineage>
        <taxon>Eukaryota</taxon>
        <taxon>Metazoa</taxon>
        <taxon>Ecdysozoa</taxon>
        <taxon>Nematoda</taxon>
        <taxon>Chromadorea</taxon>
        <taxon>Rhabditida</taxon>
        <taxon>Spirurina</taxon>
        <taxon>Spiruromorpha</taxon>
        <taxon>Filarioidea</taxon>
        <taxon>Onchocercidae</taxon>
        <taxon>Cercopithifilaria</taxon>
    </lineage>
</organism>
<protein>
    <submittedName>
        <fullName evidence="2">Uncharacterized protein</fullName>
    </submittedName>
</protein>
<dbReference type="Proteomes" id="UP000746747">
    <property type="component" value="Unassembled WGS sequence"/>
</dbReference>
<proteinExistence type="predicted"/>
<dbReference type="InterPro" id="IPR036383">
    <property type="entry name" value="TSP1_rpt_sf"/>
</dbReference>
<keyword evidence="1" id="KW-1133">Transmembrane helix</keyword>
<dbReference type="Gene3D" id="2.20.100.10">
    <property type="entry name" value="Thrombospondin type-1 (TSP1) repeat"/>
    <property type="match status" value="1"/>
</dbReference>
<sequence>MKVATDPKMNSIASQEKDENELLSAKIARGYARKSVLCNEKAIFPHQEELQQKTLDEKSEKDGCLTQELSDITEIEENVASYSLSFLSYLYKRMMHDECMRMLTALNFMIILLCFCLFISVIIFLVKAHNINNMKVKISENELPCMYQWSEWNACSETCMSTSKMPTRSRHVIKKSIIRSRGKFPPCPENLATMVERMPCNIYRCPVNLSSITGWTQCSYKNPSKGEADGCYRIRDIPTVNQLIYIDTTNVMEDCKCPSIIF</sequence>
<accession>A0A8J2M7P0</accession>
<keyword evidence="3" id="KW-1185">Reference proteome</keyword>
<gene>
    <name evidence="2" type="ORF">CJOHNSTONI_LOCUS5638</name>
</gene>
<name>A0A8J2M7P0_9BILA</name>
<dbReference type="OrthoDB" id="5814848at2759"/>
<dbReference type="InterPro" id="IPR000884">
    <property type="entry name" value="TSP1_rpt"/>
</dbReference>
<dbReference type="SUPFAM" id="SSF82895">
    <property type="entry name" value="TSP-1 type 1 repeat"/>
    <property type="match status" value="1"/>
</dbReference>
<keyword evidence="1" id="KW-0472">Membrane</keyword>
<dbReference type="EMBL" id="CAKAEH010001392">
    <property type="protein sequence ID" value="CAG9535640.1"/>
    <property type="molecule type" value="Genomic_DNA"/>
</dbReference>
<evidence type="ECO:0000313" key="2">
    <source>
        <dbReference type="EMBL" id="CAG9535640.1"/>
    </source>
</evidence>
<keyword evidence="1" id="KW-0812">Transmembrane</keyword>